<dbReference type="EMBL" id="OZ034817">
    <property type="protein sequence ID" value="CAL1383232.1"/>
    <property type="molecule type" value="Genomic_DNA"/>
</dbReference>
<protein>
    <submittedName>
        <fullName evidence="1">Uncharacterized protein</fullName>
    </submittedName>
</protein>
<gene>
    <name evidence="1" type="ORF">LTRI10_LOCUS24517</name>
</gene>
<evidence type="ECO:0000313" key="1">
    <source>
        <dbReference type="EMBL" id="CAL1383232.1"/>
    </source>
</evidence>
<dbReference type="Proteomes" id="UP001497516">
    <property type="component" value="Chromosome 4"/>
</dbReference>
<organism evidence="1 2">
    <name type="scientific">Linum trigynum</name>
    <dbReference type="NCBI Taxonomy" id="586398"/>
    <lineage>
        <taxon>Eukaryota</taxon>
        <taxon>Viridiplantae</taxon>
        <taxon>Streptophyta</taxon>
        <taxon>Embryophyta</taxon>
        <taxon>Tracheophyta</taxon>
        <taxon>Spermatophyta</taxon>
        <taxon>Magnoliopsida</taxon>
        <taxon>eudicotyledons</taxon>
        <taxon>Gunneridae</taxon>
        <taxon>Pentapetalae</taxon>
        <taxon>rosids</taxon>
        <taxon>fabids</taxon>
        <taxon>Malpighiales</taxon>
        <taxon>Linaceae</taxon>
        <taxon>Linum</taxon>
    </lineage>
</organism>
<keyword evidence="2" id="KW-1185">Reference proteome</keyword>
<reference evidence="1 2" key="1">
    <citation type="submission" date="2024-04" db="EMBL/GenBank/DDBJ databases">
        <authorList>
            <person name="Fracassetti M."/>
        </authorList>
    </citation>
    <scope>NUCLEOTIDE SEQUENCE [LARGE SCALE GENOMIC DNA]</scope>
</reference>
<name>A0AAV2EBS5_9ROSI</name>
<accession>A0AAV2EBS5</accession>
<sequence>MDAKYNNGVRRDNFSSTATTDVLYHLNSLPFSDQRRFLFSNLNLKQTQIPPSPKVLPTLATRSFSHDKNNAIDEKPEFTDFAAANFQSEKKSFPFQNRNYNLMLCLLLSSLRAEVLGSIVDGN</sequence>
<dbReference type="AlphaFoldDB" id="A0AAV2EBS5"/>
<proteinExistence type="predicted"/>
<evidence type="ECO:0000313" key="2">
    <source>
        <dbReference type="Proteomes" id="UP001497516"/>
    </source>
</evidence>